<dbReference type="RefSeq" id="WP_057845423.1">
    <property type="nucleotide sequence ID" value="NZ_LLYA01000167.1"/>
</dbReference>
<dbReference type="Proteomes" id="UP000052023">
    <property type="component" value="Unassembled WGS sequence"/>
</dbReference>
<name>A0A0R3MQT0_9BRAD</name>
<organism evidence="1 2">
    <name type="scientific">Bradyrhizobium retamae</name>
    <dbReference type="NCBI Taxonomy" id="1300035"/>
    <lineage>
        <taxon>Bacteria</taxon>
        <taxon>Pseudomonadati</taxon>
        <taxon>Pseudomonadota</taxon>
        <taxon>Alphaproteobacteria</taxon>
        <taxon>Hyphomicrobiales</taxon>
        <taxon>Nitrobacteraceae</taxon>
        <taxon>Bradyrhizobium</taxon>
    </lineage>
</organism>
<reference evidence="1 2" key="1">
    <citation type="submission" date="2014-03" db="EMBL/GenBank/DDBJ databases">
        <title>Bradyrhizobium valentinum sp. nov., isolated from effective nodules of Lupinus mariae-josephae, a lupine endemic of basic-lime soils in Eastern Spain.</title>
        <authorList>
            <person name="Duran D."/>
            <person name="Rey L."/>
            <person name="Navarro A."/>
            <person name="Busquets A."/>
            <person name="Imperial J."/>
            <person name="Ruiz-Argueso T."/>
        </authorList>
    </citation>
    <scope>NUCLEOTIDE SEQUENCE [LARGE SCALE GENOMIC DNA]</scope>
    <source>
        <strain evidence="1 2">Ro19</strain>
    </source>
</reference>
<gene>
    <name evidence="1" type="ORF">CQ13_30110</name>
</gene>
<comment type="caution">
    <text evidence="1">The sequence shown here is derived from an EMBL/GenBank/DDBJ whole genome shotgun (WGS) entry which is preliminary data.</text>
</comment>
<dbReference type="SUPFAM" id="SSF54427">
    <property type="entry name" value="NTF2-like"/>
    <property type="match status" value="1"/>
</dbReference>
<dbReference type="EMBL" id="LLYA01000167">
    <property type="protein sequence ID" value="KRR22186.1"/>
    <property type="molecule type" value="Genomic_DNA"/>
</dbReference>
<dbReference type="OrthoDB" id="8249151at2"/>
<dbReference type="Gene3D" id="3.10.450.50">
    <property type="match status" value="1"/>
</dbReference>
<dbReference type="AlphaFoldDB" id="A0A0R3MQT0"/>
<protein>
    <submittedName>
        <fullName evidence="1">Uncharacterized protein</fullName>
    </submittedName>
</protein>
<dbReference type="InterPro" id="IPR032710">
    <property type="entry name" value="NTF2-like_dom_sf"/>
</dbReference>
<evidence type="ECO:0000313" key="2">
    <source>
        <dbReference type="Proteomes" id="UP000052023"/>
    </source>
</evidence>
<proteinExistence type="predicted"/>
<sequence>MANTNNRFDAVGVVVDWIDACKQRRLDALLDLYDDAATVECCESGSFNGRSEMERYWRPRLARAGNDAFAIDALTPEEDGISLDYRGYDGRIMRTHFRFTRPGKIRLTACEPVKSAA</sequence>
<keyword evidence="2" id="KW-1185">Reference proteome</keyword>
<accession>A0A0R3MQT0</accession>
<evidence type="ECO:0000313" key="1">
    <source>
        <dbReference type="EMBL" id="KRR22186.1"/>
    </source>
</evidence>